<dbReference type="RefSeq" id="WP_209351376.1">
    <property type="nucleotide sequence ID" value="NZ_JAGIYZ010000007.1"/>
</dbReference>
<dbReference type="CDD" id="cd13602">
    <property type="entry name" value="PBP2_TRAP_BpDctp6_7"/>
    <property type="match status" value="1"/>
</dbReference>
<dbReference type="Pfam" id="PF03480">
    <property type="entry name" value="DctP"/>
    <property type="match status" value="1"/>
</dbReference>
<dbReference type="Proteomes" id="UP000680815">
    <property type="component" value="Unassembled WGS sequence"/>
</dbReference>
<protein>
    <submittedName>
        <fullName evidence="2">TRAP transporter substrate-binding protein</fullName>
    </submittedName>
</protein>
<proteinExistence type="predicted"/>
<dbReference type="InterPro" id="IPR038404">
    <property type="entry name" value="TRAP_DctP_sf"/>
</dbReference>
<accession>A0ABS4ARK1</accession>
<name>A0ABS4ARK1_9PROT</name>
<dbReference type="InterPro" id="IPR018389">
    <property type="entry name" value="DctP_fam"/>
</dbReference>
<sequence length="342" mass="38058">MRCWRRDSEIAREDSMMLRRTALAAAMLAIGFGTAEAQTRWTMATAYAEGNFHTRNIRAFIEDVQQATSGRLQIQLHPAASLLTMPNIKRGVQTGQIQLGEVLLSVHGNEDPFFELDSVPFLADTWEATAALDRVSQPFIRARLDRQGVLPLYMVPWPSQAFYTRAEVRTAEDLRGLRFRTYNVLTQRMAELLGAVPVTVQVAEIPQAFATGVIAAMFTSAQTGVDTSAWDYARYFTDVGGMRARNLVLVNARAFRALDEATRTALTEAAGRAATRGLEFARAAEGEMVERLRSRGMQVREPSAAFMAQLREVGARQTQEWVQRAGPEGQQVLDAYRAALPR</sequence>
<dbReference type="Gene3D" id="3.40.190.170">
    <property type="entry name" value="Bacterial extracellular solute-binding protein, family 7"/>
    <property type="match status" value="1"/>
</dbReference>
<evidence type="ECO:0000313" key="2">
    <source>
        <dbReference type="EMBL" id="MBP0463997.1"/>
    </source>
</evidence>
<keyword evidence="1" id="KW-0732">Signal</keyword>
<dbReference type="NCBIfam" id="NF037995">
    <property type="entry name" value="TRAP_S1"/>
    <property type="match status" value="1"/>
</dbReference>
<dbReference type="EMBL" id="JAGIYZ010000007">
    <property type="protein sequence ID" value="MBP0463997.1"/>
    <property type="molecule type" value="Genomic_DNA"/>
</dbReference>
<evidence type="ECO:0000256" key="1">
    <source>
        <dbReference type="ARBA" id="ARBA00022729"/>
    </source>
</evidence>
<comment type="caution">
    <text evidence="2">The sequence shown here is derived from an EMBL/GenBank/DDBJ whole genome shotgun (WGS) entry which is preliminary data.</text>
</comment>
<reference evidence="2 3" key="1">
    <citation type="submission" date="2021-03" db="EMBL/GenBank/DDBJ databases">
        <authorList>
            <person name="So Y."/>
        </authorList>
    </citation>
    <scope>NUCLEOTIDE SEQUENCE [LARGE SCALE GENOMIC DNA]</scope>
    <source>
        <strain evidence="2 3">PWR1</strain>
    </source>
</reference>
<dbReference type="PANTHER" id="PTHR33376">
    <property type="match status" value="1"/>
</dbReference>
<dbReference type="PANTHER" id="PTHR33376:SF4">
    <property type="entry name" value="SIALIC ACID-BINDING PERIPLASMIC PROTEIN SIAP"/>
    <property type="match status" value="1"/>
</dbReference>
<organism evidence="2 3">
    <name type="scientific">Roseomonas nitratireducens</name>
    <dbReference type="NCBI Taxonomy" id="2820810"/>
    <lineage>
        <taxon>Bacteria</taxon>
        <taxon>Pseudomonadati</taxon>
        <taxon>Pseudomonadota</taxon>
        <taxon>Alphaproteobacteria</taxon>
        <taxon>Acetobacterales</taxon>
        <taxon>Roseomonadaceae</taxon>
        <taxon>Roseomonas</taxon>
    </lineage>
</organism>
<gene>
    <name evidence="2" type="ORF">J5Y09_08750</name>
</gene>
<evidence type="ECO:0000313" key="3">
    <source>
        <dbReference type="Proteomes" id="UP000680815"/>
    </source>
</evidence>
<keyword evidence="3" id="KW-1185">Reference proteome</keyword>